<dbReference type="Proteomes" id="UP000291121">
    <property type="component" value="Chromosome"/>
</dbReference>
<gene>
    <name evidence="1" type="ORF">CUN61_16040</name>
</gene>
<sequence length="143" mass="15756">MSKFNVQFADASEEVVVSVFAGPQDPNEYENQGEIEDEDPRYIAFISPQPDILALQSAKLLMLTQLAVEQKAALTNRIDTLNDAASLEMATPDEVSELPVRTDQLKQWKTYAVLLGRVAAQPTWPNDVAWPDQPAELIGAGMP</sequence>
<dbReference type="AlphaFoldDB" id="A0A4P6G7L3"/>
<dbReference type="RefSeq" id="WP_208667592.1">
    <property type="nucleotide sequence ID" value="NZ_CP024767.1"/>
</dbReference>
<evidence type="ECO:0008006" key="3">
    <source>
        <dbReference type="Google" id="ProtNLM"/>
    </source>
</evidence>
<evidence type="ECO:0000313" key="2">
    <source>
        <dbReference type="Proteomes" id="UP000291121"/>
    </source>
</evidence>
<name>A0A4P6G7L3_9PSED</name>
<keyword evidence="2" id="KW-1185">Reference proteome</keyword>
<protein>
    <recommendedName>
        <fullName evidence="3">Phage tail protein</fullName>
    </recommendedName>
</protein>
<evidence type="ECO:0000313" key="1">
    <source>
        <dbReference type="EMBL" id="QAY85410.1"/>
    </source>
</evidence>
<accession>A0A4P6G7L3</accession>
<reference evidence="1 2" key="1">
    <citation type="submission" date="2017-11" db="EMBL/GenBank/DDBJ databases">
        <title>Genome sequence of Pseudomonas arsenicoxydans ACM1.</title>
        <authorList>
            <person name="Nascimento F.X."/>
        </authorList>
    </citation>
    <scope>NUCLEOTIDE SEQUENCE [LARGE SCALE GENOMIC DNA]</scope>
    <source>
        <strain evidence="1 2">ACM1</strain>
    </source>
</reference>
<dbReference type="InterPro" id="IPR003458">
    <property type="entry name" value="Phage_T4_Gp38_tail_assem"/>
</dbReference>
<proteinExistence type="predicted"/>
<dbReference type="EMBL" id="CP024767">
    <property type="protein sequence ID" value="QAY85410.1"/>
    <property type="molecule type" value="Genomic_DNA"/>
</dbReference>
<organism evidence="1 2">
    <name type="scientific">Pseudomonas arsenicoxydans</name>
    <dbReference type="NCBI Taxonomy" id="702115"/>
    <lineage>
        <taxon>Bacteria</taxon>
        <taxon>Pseudomonadati</taxon>
        <taxon>Pseudomonadota</taxon>
        <taxon>Gammaproteobacteria</taxon>
        <taxon>Pseudomonadales</taxon>
        <taxon>Pseudomonadaceae</taxon>
        <taxon>Pseudomonas</taxon>
    </lineage>
</organism>
<dbReference type="Pfam" id="PF02413">
    <property type="entry name" value="Caudo_TAP"/>
    <property type="match status" value="1"/>
</dbReference>